<protein>
    <recommendedName>
        <fullName evidence="4">Lipoprotein</fullName>
    </recommendedName>
</protein>
<evidence type="ECO:0000313" key="2">
    <source>
        <dbReference type="EMBL" id="WZN39393.1"/>
    </source>
</evidence>
<sequence length="289" mass="30906">MKHYFNTNKVLSVTALAIGAITIFFACKKDDTNPANNDQKDNNTIAVATSEATVTAIYEDVFTTTLEYNNTELPPSGRQAPEQADNQPCFPGVELVPADLSVYPKILTLDFGTGCTDGNGITRKGKIKISLAKLFWLADSKANITFENYSVNGIKVEGSVVVTTSAWGDAKKTYSYTVTNGKVTHPNGYTATYNGTRTVTQTEGAATLSLRDDLYAITGNATLVDNLGTATVAITKPLQRRITCAWIAAGEVSVSLNGHAGTINYGSDADDCDNKATLTIGDKTKEITF</sequence>
<reference evidence="3" key="1">
    <citation type="submission" date="2024-03" db="EMBL/GenBank/DDBJ databases">
        <title>Chitinophaga horti sp. nov., isolated from garden soil.</title>
        <authorList>
            <person name="Lee D.S."/>
            <person name="Han D.M."/>
            <person name="Baek J.H."/>
            <person name="Choi D.G."/>
            <person name="Jeon J.H."/>
            <person name="Jeon C.O."/>
        </authorList>
    </citation>
    <scope>NUCLEOTIDE SEQUENCE [LARGE SCALE GENOMIC DNA]</scope>
    <source>
        <strain evidence="3">GPA1</strain>
    </source>
</reference>
<proteinExistence type="predicted"/>
<name>A0ABZ2YIW2_9BACT</name>
<accession>A0ABZ2YIW2</accession>
<evidence type="ECO:0000256" key="1">
    <source>
        <dbReference type="SAM" id="SignalP"/>
    </source>
</evidence>
<dbReference type="Proteomes" id="UP001485459">
    <property type="component" value="Chromosome"/>
</dbReference>
<feature type="chain" id="PRO_5045938813" description="Lipoprotein" evidence="1">
    <location>
        <begin position="27"/>
        <end position="289"/>
    </location>
</feature>
<keyword evidence="3" id="KW-1185">Reference proteome</keyword>
<dbReference type="RefSeq" id="WP_341834382.1">
    <property type="nucleotide sequence ID" value="NZ_CP149822.1"/>
</dbReference>
<dbReference type="PROSITE" id="PS51257">
    <property type="entry name" value="PROKAR_LIPOPROTEIN"/>
    <property type="match status" value="1"/>
</dbReference>
<evidence type="ECO:0000313" key="3">
    <source>
        <dbReference type="Proteomes" id="UP001485459"/>
    </source>
</evidence>
<evidence type="ECO:0008006" key="4">
    <source>
        <dbReference type="Google" id="ProtNLM"/>
    </source>
</evidence>
<gene>
    <name evidence="2" type="ORF">WJU16_15420</name>
</gene>
<dbReference type="EMBL" id="CP149822">
    <property type="protein sequence ID" value="WZN39393.1"/>
    <property type="molecule type" value="Genomic_DNA"/>
</dbReference>
<keyword evidence="1" id="KW-0732">Signal</keyword>
<organism evidence="2 3">
    <name type="scientific">Chitinophaga pollutisoli</name>
    <dbReference type="NCBI Taxonomy" id="3133966"/>
    <lineage>
        <taxon>Bacteria</taxon>
        <taxon>Pseudomonadati</taxon>
        <taxon>Bacteroidota</taxon>
        <taxon>Chitinophagia</taxon>
        <taxon>Chitinophagales</taxon>
        <taxon>Chitinophagaceae</taxon>
        <taxon>Chitinophaga</taxon>
    </lineage>
</organism>
<feature type="signal peptide" evidence="1">
    <location>
        <begin position="1"/>
        <end position="26"/>
    </location>
</feature>